<feature type="signal peptide" evidence="1">
    <location>
        <begin position="1"/>
        <end position="20"/>
    </location>
</feature>
<dbReference type="EMBL" id="PYSW02000024">
    <property type="protein sequence ID" value="KAG2382176.1"/>
    <property type="molecule type" value="Genomic_DNA"/>
</dbReference>
<proteinExistence type="predicted"/>
<evidence type="ECO:0000256" key="1">
    <source>
        <dbReference type="SAM" id="SignalP"/>
    </source>
</evidence>
<keyword evidence="3" id="KW-1185">Reference proteome</keyword>
<comment type="caution">
    <text evidence="2">The sequence shown here is derived from an EMBL/GenBank/DDBJ whole genome shotgun (WGS) entry which is preliminary data.</text>
</comment>
<dbReference type="Proteomes" id="UP000816034">
    <property type="component" value="Unassembled WGS sequence"/>
</dbReference>
<keyword evidence="1" id="KW-0732">Signal</keyword>
<dbReference type="AlphaFoldDB" id="A0AA88KN49"/>
<dbReference type="RefSeq" id="XP_044547855.1">
    <property type="nucleotide sequence ID" value="XM_044695121.1"/>
</dbReference>
<organism evidence="2 3">
    <name type="scientific">Naegleria lovaniensis</name>
    <name type="common">Amoeba</name>
    <dbReference type="NCBI Taxonomy" id="51637"/>
    <lineage>
        <taxon>Eukaryota</taxon>
        <taxon>Discoba</taxon>
        <taxon>Heterolobosea</taxon>
        <taxon>Tetramitia</taxon>
        <taxon>Eutetramitia</taxon>
        <taxon>Vahlkampfiidae</taxon>
        <taxon>Naegleria</taxon>
    </lineage>
</organism>
<evidence type="ECO:0000313" key="3">
    <source>
        <dbReference type="Proteomes" id="UP000816034"/>
    </source>
</evidence>
<dbReference type="GeneID" id="68097833"/>
<accession>A0AA88KN49</accession>
<sequence>MKSFVAIALLLCVLAVTVSAQIHELKNGVMVPVHVIANSNEQYLINLRNNHRGAVAYASSYGCDAPVSLFASTKQVPTPTNYQWTTTVNVSTSTLLDIDQRQLADADQVYYTFTTSVTSPCSVFFVVHVRHSLNLIQLEDSVPQMGAFQPNSQTPNLYHFLEYDLGGNDTRLESVMIAVTNLHIRNTGDKSTYNLFVSNTNSRPIEGKSQWQGISTTNGDSAVVINRWDPKFVNGGKYWIGVEFKPDGPFQKKDDAHYSVVVHPNFGARRSSFDKPVILFEKTPQFTFVPQGSISYFSVYVDKSVAGKILSLDAKMEYGDVLMYVSSKTTRPDRNTFDFRGGRRVEFRYDQPTFIYIGVEALPHASGFAAAEITFNRL</sequence>
<name>A0AA88KN49_NAELO</name>
<protein>
    <submittedName>
        <fullName evidence="2">Uncharacterized protein</fullName>
    </submittedName>
</protein>
<reference evidence="2 3" key="1">
    <citation type="journal article" date="2018" name="BMC Genomics">
        <title>The genome of Naegleria lovaniensis, the basis for a comparative approach to unravel pathogenicity factors of the human pathogenic amoeba N. fowleri.</title>
        <authorList>
            <person name="Liechti N."/>
            <person name="Schurch N."/>
            <person name="Bruggmann R."/>
            <person name="Wittwer M."/>
        </authorList>
    </citation>
    <scope>NUCLEOTIDE SEQUENCE [LARGE SCALE GENOMIC DNA]</scope>
    <source>
        <strain evidence="2 3">ATCC 30569</strain>
    </source>
</reference>
<evidence type="ECO:0000313" key="2">
    <source>
        <dbReference type="EMBL" id="KAG2382176.1"/>
    </source>
</evidence>
<gene>
    <name evidence="2" type="ORF">C9374_005378</name>
</gene>
<feature type="chain" id="PRO_5041720166" evidence="1">
    <location>
        <begin position="21"/>
        <end position="378"/>
    </location>
</feature>